<feature type="domain" description="C2H2-type" evidence="32">
    <location>
        <begin position="687"/>
        <end position="714"/>
    </location>
</feature>
<dbReference type="InterPro" id="IPR038901">
    <property type="entry name" value="HEXDC-like"/>
</dbReference>
<evidence type="ECO:0000256" key="19">
    <source>
        <dbReference type="ARBA" id="ARBA00022801"/>
    </source>
</evidence>
<sequence>MALRKFMECKKVLRLVVACLAVLAAAKLYFSQGTEIGDFTSNIISQARVHVPGRFWSTDKGGPTKLHVKPSLQTDTKKPNNQTNIIQTKPKVISTVKVPVSSRKGPLRVVHLDLKGAAPKVSYFQELFPLISSLGANGILVEYEDMFPYEGELEVLRSPYSYSADDIEEFKRLASLYNLEIIPLVQVFGHLEFVLKHGQFFDLREEPDFPNSLNPLHPGSLNLVEEMLTQVLKKHPKTRWFHIGADEVYGLGESEDSKNWMKQNQKSVGELFLSHVMKVCQFLTELSPGIKPIFWEDMLRKINDTLVKESGLPNLATPVMWNYNAKMNLTQIGQLLSNYQTAGFHNVWFASAFKGASGNDQRWTPIHQHLENHLAWLKVMAIMHKYPSIKLDGIALTGWQRYEHHTVLCELLPVAIPSLATCLETLKYGQFNQAAENEVEKLLGCKIDLNANSCKGNAAFPGANIYNMVEKIHNELQKSVQQISQNYYVRGSFGSYQRKYNFANPRNIGYFKGALTNSVATETERENDMTEESNNTAESLNGQTQHGSIITIQTTLGDEDEDIHKCGRCGEEFSALDIFIQHKLSRICKRPLQDTQVKDDKDRELANDAERSSVDEGGGRVTTTNVRTGHSAKDHGESENRDGSDHTKSALKLNEDGRYVCHICEKTFKTANILRTHLSIHTDKKDFKCDLCETAFRTKGSLIRHNRRHTDERPYQCNQCGLSFRESGALTRHLKSLTPCTEKIRYSQCKEILFSKDGVCTEVQQQSPVLPEKEQPLPVVSVVQTVQDGVHIQVVEDLGQVHQVVSQPVAEAVADGDGLICQAIINSGIALETEATEAAEQAEAQSPKGVLQNPEAEGRVPEIQVTEECVEVEAETVETSEKEMETSTSKLHKCPHCDRTFRATSHLRIHVKGHAGYKPFKCVTCQKEFLTGYMLKKHMEMHVTERRYKCGECGKLFKAIGHVREHMRAHSNDRPHHCNLCNKSYKTKNALQVHQRTHGEDKPYACPHCSRAFREKGALVRHIRHHTGEKPFKCSKCGRGFAEHGTLNRHLRSKGGCSAVHEPEPDPLLSSEEQERIDSMAAAIISDDPHAVLVEFSSVVADTQEYIIGTSSEETAQAEEVSVTRDNYNQLDSQIIKVVQQVVSQAHGGQQIIVRNVEADEKPGVFDTGDTITIATPESLTEQVAITLASAISNGALLNTTSSTEGTTAMEQDEHYVIASSDEMEIQTVVVV</sequence>
<dbReference type="PANTHER" id="PTHR21040:SF5">
    <property type="entry name" value="BETA-N-ACETYLHEXOSAMINIDASE"/>
    <property type="match status" value="1"/>
</dbReference>
<dbReference type="FunFam" id="3.30.160.60:FF:000145">
    <property type="entry name" value="Zinc finger protein 574"/>
    <property type="match status" value="1"/>
</dbReference>
<evidence type="ECO:0000256" key="14">
    <source>
        <dbReference type="ARBA" id="ARBA00022723"/>
    </source>
</evidence>
<feature type="region of interest" description="Disordered" evidence="31">
    <location>
        <begin position="595"/>
        <end position="649"/>
    </location>
</feature>
<dbReference type="SUPFAM" id="SSF51445">
    <property type="entry name" value="(Trans)glycosidases"/>
    <property type="match status" value="1"/>
</dbReference>
<dbReference type="GO" id="GO:0005737">
    <property type="term" value="C:cytoplasm"/>
    <property type="evidence" value="ECO:0007669"/>
    <property type="project" value="UniProtKB-SubCell"/>
</dbReference>
<dbReference type="Gene3D" id="3.30.160.60">
    <property type="entry name" value="Classic Zinc Finger"/>
    <property type="match status" value="9"/>
</dbReference>
<accession>A0A9D3P8G9</accession>
<organism evidence="33 34">
    <name type="scientific">Hemibagrus wyckioides</name>
    <dbReference type="NCBI Taxonomy" id="337641"/>
    <lineage>
        <taxon>Eukaryota</taxon>
        <taxon>Metazoa</taxon>
        <taxon>Chordata</taxon>
        <taxon>Craniata</taxon>
        <taxon>Vertebrata</taxon>
        <taxon>Euteleostomi</taxon>
        <taxon>Actinopterygii</taxon>
        <taxon>Neopterygii</taxon>
        <taxon>Teleostei</taxon>
        <taxon>Ostariophysi</taxon>
        <taxon>Siluriformes</taxon>
        <taxon>Bagridae</taxon>
        <taxon>Hemibagrus</taxon>
    </lineage>
</organism>
<comment type="caution">
    <text evidence="33">The sequence shown here is derived from an EMBL/GenBank/DDBJ whole genome shotgun (WGS) entry which is preliminary data.</text>
</comment>
<protein>
    <recommendedName>
        <fullName evidence="26">Transcription factor E4F1</fullName>
        <ecNumber evidence="7">2.3.2.27</ecNumber>
        <ecNumber evidence="8">3.2.1.52</ecNumber>
    </recommendedName>
    <alternativeName>
        <fullName evidence="27">Putative E3 ubiquitin-protein ligase E4F1</fullName>
    </alternativeName>
    <alternativeName>
        <fullName evidence="29">RING-type E3 ubiquitin transferase E4F1</fullName>
    </alternativeName>
    <alternativeName>
        <fullName evidence="28">Transcription factor E4F</fullName>
    </alternativeName>
</protein>
<dbReference type="GO" id="GO:0004563">
    <property type="term" value="F:beta-N-acetylhexosaminidase activity"/>
    <property type="evidence" value="ECO:0007669"/>
    <property type="project" value="UniProtKB-EC"/>
</dbReference>
<proteinExistence type="inferred from homology"/>
<dbReference type="Gene3D" id="3.20.20.80">
    <property type="entry name" value="Glycosidases"/>
    <property type="match status" value="1"/>
</dbReference>
<feature type="domain" description="C2H2-type" evidence="32">
    <location>
        <begin position="715"/>
        <end position="744"/>
    </location>
</feature>
<evidence type="ECO:0000256" key="7">
    <source>
        <dbReference type="ARBA" id="ARBA00012483"/>
    </source>
</evidence>
<keyword evidence="16 30" id="KW-0863">Zinc-finger</keyword>
<dbReference type="InterPro" id="IPR036236">
    <property type="entry name" value="Znf_C2H2_sf"/>
</dbReference>
<name>A0A9D3P8G9_9TELE</name>
<dbReference type="Proteomes" id="UP000824219">
    <property type="component" value="Linkage Group LG02"/>
</dbReference>
<comment type="subcellular location">
    <subcellularLocation>
        <location evidence="3">Cytoplasm</location>
    </subcellularLocation>
    <subcellularLocation>
        <location evidence="4">Nucleus</location>
        <location evidence="4">Nucleoplasm</location>
    </subcellularLocation>
</comment>
<keyword evidence="12" id="KW-0132">Cell division</keyword>
<evidence type="ECO:0000256" key="24">
    <source>
        <dbReference type="ARBA" id="ARBA00023242"/>
    </source>
</evidence>
<dbReference type="FunFam" id="3.30.160.60:FF:001557">
    <property type="entry name" value="Transcription factor E4F1"/>
    <property type="match status" value="1"/>
</dbReference>
<feature type="domain" description="C2H2-type" evidence="32">
    <location>
        <begin position="920"/>
        <end position="947"/>
    </location>
</feature>
<evidence type="ECO:0000256" key="21">
    <source>
        <dbReference type="ARBA" id="ARBA00023015"/>
    </source>
</evidence>
<dbReference type="InterPro" id="IPR015883">
    <property type="entry name" value="Glyco_hydro_20_cat"/>
</dbReference>
<dbReference type="PROSITE" id="PS00028">
    <property type="entry name" value="ZINC_FINGER_C2H2_1"/>
    <property type="match status" value="7"/>
</dbReference>
<dbReference type="PANTHER" id="PTHR21040">
    <property type="entry name" value="BCDNA.GH04120"/>
    <property type="match status" value="1"/>
</dbReference>
<dbReference type="SMART" id="SM00355">
    <property type="entry name" value="ZnF_C2H2"/>
    <property type="match status" value="10"/>
</dbReference>
<keyword evidence="20" id="KW-0862">Zinc</keyword>
<evidence type="ECO:0000256" key="28">
    <source>
        <dbReference type="ARBA" id="ARBA00076827"/>
    </source>
</evidence>
<evidence type="ECO:0000313" key="34">
    <source>
        <dbReference type="Proteomes" id="UP000824219"/>
    </source>
</evidence>
<keyword evidence="11" id="KW-0341">Growth regulation</keyword>
<dbReference type="FunFam" id="3.30.160.60:FF:000624">
    <property type="entry name" value="zinc finger protein 697"/>
    <property type="match status" value="1"/>
</dbReference>
<keyword evidence="18" id="KW-0833">Ubl conjugation pathway</keyword>
<feature type="domain" description="C2H2-type" evidence="32">
    <location>
        <begin position="659"/>
        <end position="686"/>
    </location>
</feature>
<keyword evidence="10" id="KW-0678">Repressor</keyword>
<dbReference type="GO" id="GO:0005654">
    <property type="term" value="C:nucleoplasm"/>
    <property type="evidence" value="ECO:0007669"/>
    <property type="project" value="UniProtKB-SubCell"/>
</dbReference>
<dbReference type="EMBL" id="JAHKSW010000002">
    <property type="protein sequence ID" value="KAG7335010.1"/>
    <property type="molecule type" value="Genomic_DNA"/>
</dbReference>
<dbReference type="FunFam" id="3.30.160.60:FF:000702">
    <property type="entry name" value="Transcription factor E4F1 isoform 1"/>
    <property type="match status" value="1"/>
</dbReference>
<keyword evidence="19" id="KW-0378">Hydrolase</keyword>
<evidence type="ECO:0000256" key="23">
    <source>
        <dbReference type="ARBA" id="ARBA00023163"/>
    </source>
</evidence>
<evidence type="ECO:0000256" key="1">
    <source>
        <dbReference type="ARBA" id="ARBA00000900"/>
    </source>
</evidence>
<keyword evidence="14" id="KW-0479">Metal-binding</keyword>
<evidence type="ECO:0000256" key="12">
    <source>
        <dbReference type="ARBA" id="ARBA00022618"/>
    </source>
</evidence>
<dbReference type="EC" id="2.3.2.27" evidence="7"/>
<evidence type="ECO:0000256" key="11">
    <source>
        <dbReference type="ARBA" id="ARBA00022604"/>
    </source>
</evidence>
<feature type="region of interest" description="Disordered" evidence="31">
    <location>
        <begin position="521"/>
        <end position="547"/>
    </location>
</feature>
<feature type="compositionally biased region" description="Basic and acidic residues" evidence="31">
    <location>
        <begin position="631"/>
        <end position="649"/>
    </location>
</feature>
<keyword evidence="24" id="KW-0539">Nucleus</keyword>
<dbReference type="SUPFAM" id="SSF57667">
    <property type="entry name" value="beta-beta-alpha zinc fingers"/>
    <property type="match status" value="5"/>
</dbReference>
<evidence type="ECO:0000256" key="26">
    <source>
        <dbReference type="ARBA" id="ARBA00067631"/>
    </source>
</evidence>
<feature type="domain" description="C2H2-type" evidence="32">
    <location>
        <begin position="892"/>
        <end position="919"/>
    </location>
</feature>
<feature type="compositionally biased region" description="Low complexity" evidence="31">
    <location>
        <begin position="836"/>
        <end position="845"/>
    </location>
</feature>
<evidence type="ECO:0000256" key="20">
    <source>
        <dbReference type="ARBA" id="ARBA00022833"/>
    </source>
</evidence>
<keyword evidence="13" id="KW-0808">Transferase</keyword>
<keyword evidence="17" id="KW-0498">Mitosis</keyword>
<keyword evidence="34" id="KW-1185">Reference proteome</keyword>
<dbReference type="GO" id="GO:0061630">
    <property type="term" value="F:ubiquitin protein ligase activity"/>
    <property type="evidence" value="ECO:0007669"/>
    <property type="project" value="UniProtKB-EC"/>
</dbReference>
<evidence type="ECO:0000256" key="17">
    <source>
        <dbReference type="ARBA" id="ARBA00022776"/>
    </source>
</evidence>
<evidence type="ECO:0000256" key="2">
    <source>
        <dbReference type="ARBA" id="ARBA00001231"/>
    </source>
</evidence>
<evidence type="ECO:0000256" key="31">
    <source>
        <dbReference type="SAM" id="MobiDB-lite"/>
    </source>
</evidence>
<dbReference type="GO" id="GO:0051301">
    <property type="term" value="P:cell division"/>
    <property type="evidence" value="ECO:0007669"/>
    <property type="project" value="UniProtKB-KW"/>
</dbReference>
<reference evidence="33 34" key="1">
    <citation type="submission" date="2021-06" db="EMBL/GenBank/DDBJ databases">
        <title>Chromosome-level genome assembly of the red-tail catfish (Hemibagrus wyckioides).</title>
        <authorList>
            <person name="Shao F."/>
        </authorList>
    </citation>
    <scope>NUCLEOTIDE SEQUENCE [LARGE SCALE GENOMIC DNA]</scope>
    <source>
        <strain evidence="33">EC202008001</strain>
        <tissue evidence="33">Blood</tissue>
    </source>
</reference>
<dbReference type="GO" id="GO:0008270">
    <property type="term" value="F:zinc ion binding"/>
    <property type="evidence" value="ECO:0007669"/>
    <property type="project" value="UniProtKB-KW"/>
</dbReference>
<evidence type="ECO:0000256" key="25">
    <source>
        <dbReference type="ARBA" id="ARBA00023306"/>
    </source>
</evidence>
<feature type="domain" description="C2H2-type" evidence="32">
    <location>
        <begin position="948"/>
        <end position="975"/>
    </location>
</feature>
<dbReference type="PROSITE" id="PS50157">
    <property type="entry name" value="ZINC_FINGER_C2H2_2"/>
    <property type="match status" value="10"/>
</dbReference>
<gene>
    <name evidence="33" type="ORF">KOW79_001606</name>
</gene>
<dbReference type="GO" id="GO:0003677">
    <property type="term" value="F:DNA binding"/>
    <property type="evidence" value="ECO:0007669"/>
    <property type="project" value="UniProtKB-KW"/>
</dbReference>
<keyword evidence="9" id="KW-0963">Cytoplasm</keyword>
<evidence type="ECO:0000256" key="5">
    <source>
        <dbReference type="ARBA" id="ARBA00004906"/>
    </source>
</evidence>
<evidence type="ECO:0000256" key="22">
    <source>
        <dbReference type="ARBA" id="ARBA00023125"/>
    </source>
</evidence>
<evidence type="ECO:0000256" key="4">
    <source>
        <dbReference type="ARBA" id="ARBA00004642"/>
    </source>
</evidence>
<dbReference type="OrthoDB" id="4748970at2759"/>
<keyword evidence="15" id="KW-0677">Repeat</keyword>
<dbReference type="Pfam" id="PF00096">
    <property type="entry name" value="zf-C2H2"/>
    <property type="match status" value="6"/>
</dbReference>
<comment type="pathway">
    <text evidence="5">Protein modification; protein ubiquitination.</text>
</comment>
<keyword evidence="23" id="KW-0804">Transcription</keyword>
<evidence type="ECO:0000256" key="15">
    <source>
        <dbReference type="ARBA" id="ARBA00022737"/>
    </source>
</evidence>
<dbReference type="GO" id="GO:0005975">
    <property type="term" value="P:carbohydrate metabolic process"/>
    <property type="evidence" value="ECO:0007669"/>
    <property type="project" value="InterPro"/>
</dbReference>
<comment type="catalytic activity">
    <reaction evidence="1">
        <text>S-ubiquitinyl-[E2 ubiquitin-conjugating enzyme]-L-cysteine + [acceptor protein]-L-lysine = [E2 ubiquitin-conjugating enzyme]-L-cysteine + N(6)-ubiquitinyl-[acceptor protein]-L-lysine.</text>
        <dbReference type="EC" id="2.3.2.27"/>
    </reaction>
</comment>
<evidence type="ECO:0000256" key="27">
    <source>
        <dbReference type="ARBA" id="ARBA00075006"/>
    </source>
</evidence>
<dbReference type="CDD" id="cd06565">
    <property type="entry name" value="GH20_GcnA-like"/>
    <property type="match status" value="1"/>
</dbReference>
<dbReference type="AlphaFoldDB" id="A0A9D3P8G9"/>
<dbReference type="InterPro" id="IPR013087">
    <property type="entry name" value="Znf_C2H2_type"/>
</dbReference>
<dbReference type="EC" id="3.2.1.52" evidence="8"/>
<evidence type="ECO:0000256" key="9">
    <source>
        <dbReference type="ARBA" id="ARBA00022490"/>
    </source>
</evidence>
<feature type="domain" description="C2H2-type" evidence="32">
    <location>
        <begin position="1004"/>
        <end position="1031"/>
    </location>
</feature>
<evidence type="ECO:0000256" key="3">
    <source>
        <dbReference type="ARBA" id="ARBA00004496"/>
    </source>
</evidence>
<keyword evidence="22" id="KW-0238">DNA-binding</keyword>
<feature type="domain" description="C2H2-type" evidence="32">
    <location>
        <begin position="1032"/>
        <end position="1066"/>
    </location>
</feature>
<feature type="domain" description="C2H2-type" evidence="32">
    <location>
        <begin position="564"/>
        <end position="591"/>
    </location>
</feature>
<dbReference type="GO" id="GO:0045944">
    <property type="term" value="P:positive regulation of transcription by RNA polymerase II"/>
    <property type="evidence" value="ECO:0007669"/>
    <property type="project" value="UniProtKB-ARBA"/>
</dbReference>
<evidence type="ECO:0000256" key="30">
    <source>
        <dbReference type="PROSITE-ProRule" id="PRU00042"/>
    </source>
</evidence>
<comment type="similarity">
    <text evidence="6">Belongs to the glycosyl hydrolase 20 family.</text>
</comment>
<evidence type="ECO:0000256" key="10">
    <source>
        <dbReference type="ARBA" id="ARBA00022491"/>
    </source>
</evidence>
<keyword evidence="21" id="KW-0805">Transcription regulation</keyword>
<evidence type="ECO:0000259" key="32">
    <source>
        <dbReference type="PROSITE" id="PS50157"/>
    </source>
</evidence>
<evidence type="ECO:0000256" key="18">
    <source>
        <dbReference type="ARBA" id="ARBA00022786"/>
    </source>
</evidence>
<dbReference type="InterPro" id="IPR017853">
    <property type="entry name" value="GH"/>
</dbReference>
<dbReference type="Pfam" id="PF00728">
    <property type="entry name" value="Glyco_hydro_20"/>
    <property type="match status" value="1"/>
</dbReference>
<feature type="compositionally biased region" description="Polar residues" evidence="31">
    <location>
        <begin position="532"/>
        <end position="547"/>
    </location>
</feature>
<feature type="region of interest" description="Disordered" evidence="31">
    <location>
        <begin position="836"/>
        <end position="856"/>
    </location>
</feature>
<evidence type="ECO:0000256" key="8">
    <source>
        <dbReference type="ARBA" id="ARBA00012663"/>
    </source>
</evidence>
<keyword evidence="25" id="KW-0131">Cell cycle</keyword>
<evidence type="ECO:0000256" key="29">
    <source>
        <dbReference type="ARBA" id="ARBA00083844"/>
    </source>
</evidence>
<evidence type="ECO:0000256" key="16">
    <source>
        <dbReference type="ARBA" id="ARBA00022771"/>
    </source>
</evidence>
<comment type="catalytic activity">
    <reaction evidence="2">
        <text>Hydrolysis of terminal non-reducing N-acetyl-D-hexosamine residues in N-acetyl-beta-D-hexosaminides.</text>
        <dbReference type="EC" id="3.2.1.52"/>
    </reaction>
</comment>
<feature type="compositionally biased region" description="Basic and acidic residues" evidence="31">
    <location>
        <begin position="596"/>
        <end position="618"/>
    </location>
</feature>
<evidence type="ECO:0000256" key="13">
    <source>
        <dbReference type="ARBA" id="ARBA00022679"/>
    </source>
</evidence>
<feature type="domain" description="C2H2-type" evidence="32">
    <location>
        <begin position="976"/>
        <end position="1003"/>
    </location>
</feature>
<evidence type="ECO:0000256" key="6">
    <source>
        <dbReference type="ARBA" id="ARBA00006285"/>
    </source>
</evidence>
<evidence type="ECO:0000313" key="33">
    <source>
        <dbReference type="EMBL" id="KAG7335010.1"/>
    </source>
</evidence>